<evidence type="ECO:0000313" key="4">
    <source>
        <dbReference type="Proteomes" id="UP000242715"/>
    </source>
</evidence>
<feature type="region of interest" description="Disordered" evidence="2">
    <location>
        <begin position="101"/>
        <end position="145"/>
    </location>
</feature>
<reference evidence="4" key="1">
    <citation type="journal article" date="2017" name="Front. Plant Sci.">
        <title>Climate Clever Clovers: New Paradigm to Reduce the Environmental Footprint of Ruminants by Breeding Low Methanogenic Forages Utilizing Haplotype Variation.</title>
        <authorList>
            <person name="Kaur P."/>
            <person name="Appels R."/>
            <person name="Bayer P.E."/>
            <person name="Keeble-Gagnere G."/>
            <person name="Wang J."/>
            <person name="Hirakawa H."/>
            <person name="Shirasawa K."/>
            <person name="Vercoe P."/>
            <person name="Stefanova K."/>
            <person name="Durmic Z."/>
            <person name="Nichols P."/>
            <person name="Revell C."/>
            <person name="Isobe S.N."/>
            <person name="Edwards D."/>
            <person name="Erskine W."/>
        </authorList>
    </citation>
    <scope>NUCLEOTIDE SEQUENCE [LARGE SCALE GENOMIC DNA]</scope>
    <source>
        <strain evidence="4">cv. Daliak</strain>
    </source>
</reference>
<evidence type="ECO:0000313" key="3">
    <source>
        <dbReference type="EMBL" id="GAU37828.1"/>
    </source>
</evidence>
<dbReference type="Proteomes" id="UP000242715">
    <property type="component" value="Unassembled WGS sequence"/>
</dbReference>
<gene>
    <name evidence="3" type="ORF">TSUD_63910</name>
</gene>
<dbReference type="EMBL" id="DF973690">
    <property type="protein sequence ID" value="GAU37828.1"/>
    <property type="molecule type" value="Genomic_DNA"/>
</dbReference>
<proteinExistence type="predicted"/>
<evidence type="ECO:0000256" key="2">
    <source>
        <dbReference type="SAM" id="MobiDB-lite"/>
    </source>
</evidence>
<organism evidence="3 4">
    <name type="scientific">Trifolium subterraneum</name>
    <name type="common">Subterranean clover</name>
    <dbReference type="NCBI Taxonomy" id="3900"/>
    <lineage>
        <taxon>Eukaryota</taxon>
        <taxon>Viridiplantae</taxon>
        <taxon>Streptophyta</taxon>
        <taxon>Embryophyta</taxon>
        <taxon>Tracheophyta</taxon>
        <taxon>Spermatophyta</taxon>
        <taxon>Magnoliopsida</taxon>
        <taxon>eudicotyledons</taxon>
        <taxon>Gunneridae</taxon>
        <taxon>Pentapetalae</taxon>
        <taxon>rosids</taxon>
        <taxon>fabids</taxon>
        <taxon>Fabales</taxon>
        <taxon>Fabaceae</taxon>
        <taxon>Papilionoideae</taxon>
        <taxon>50 kb inversion clade</taxon>
        <taxon>NPAAA clade</taxon>
        <taxon>Hologalegina</taxon>
        <taxon>IRL clade</taxon>
        <taxon>Trifolieae</taxon>
        <taxon>Trifolium</taxon>
    </lineage>
</organism>
<keyword evidence="4" id="KW-1185">Reference proteome</keyword>
<protein>
    <submittedName>
        <fullName evidence="3">Uncharacterized protein</fullName>
    </submittedName>
</protein>
<name>A0A2Z6MZ06_TRISU</name>
<keyword evidence="1" id="KW-0175">Coiled coil</keyword>
<dbReference type="AlphaFoldDB" id="A0A2Z6MZ06"/>
<dbReference type="OrthoDB" id="1431452at2759"/>
<evidence type="ECO:0000256" key="1">
    <source>
        <dbReference type="SAM" id="Coils"/>
    </source>
</evidence>
<feature type="coiled-coil region" evidence="1">
    <location>
        <begin position="47"/>
        <end position="88"/>
    </location>
</feature>
<accession>A0A2Z6MZ06</accession>
<feature type="compositionally biased region" description="Acidic residues" evidence="2">
    <location>
        <begin position="111"/>
        <end position="128"/>
    </location>
</feature>
<feature type="compositionally biased region" description="Acidic residues" evidence="2">
    <location>
        <begin position="136"/>
        <end position="145"/>
    </location>
</feature>
<sequence length="145" mass="16636">MPPDIDIWVDSVGKNKKGRIFGLGSLSKILISSSNQPTSVGANSEEVDYLRSQVHALNESLQRQEQEKLHMRQQLQQQEHEMKKTNKTLFFLMQHLGFVGSCSHPPQANNEDGDNEFEEDLMEDDNNEFENLNGEDNNEFEDLNQ</sequence>